<reference evidence="1 2" key="1">
    <citation type="journal article" date="2020" name="Nature">
        <title>Six reference-quality genomes reveal evolution of bat adaptations.</title>
        <authorList>
            <person name="Jebb D."/>
            <person name="Huang Z."/>
            <person name="Pippel M."/>
            <person name="Hughes G.M."/>
            <person name="Lavrichenko K."/>
            <person name="Devanna P."/>
            <person name="Winkler S."/>
            <person name="Jermiin L.S."/>
            <person name="Skirmuntt E.C."/>
            <person name="Katzourakis A."/>
            <person name="Burkitt-Gray L."/>
            <person name="Ray D.A."/>
            <person name="Sullivan K.A.M."/>
            <person name="Roscito J.G."/>
            <person name="Kirilenko B.M."/>
            <person name="Davalos L.M."/>
            <person name="Corthals A.P."/>
            <person name="Power M.L."/>
            <person name="Jones G."/>
            <person name="Ransome R.D."/>
            <person name="Dechmann D.K.N."/>
            <person name="Locatelli A.G."/>
            <person name="Puechmaille S.J."/>
            <person name="Fedrigo O."/>
            <person name="Jarvis E.D."/>
            <person name="Hiller M."/>
            <person name="Vernes S.C."/>
            <person name="Myers E.W."/>
            <person name="Teeling E.C."/>
        </authorList>
    </citation>
    <scope>NUCLEOTIDE SEQUENCE [LARGE SCALE GENOMIC DNA]</scope>
    <source>
        <strain evidence="1">Bat1K_MPI-CBG_1</strain>
    </source>
</reference>
<organism evidence="1 2">
    <name type="scientific">Phyllostomus discolor</name>
    <name type="common">pale spear-nosed bat</name>
    <dbReference type="NCBI Taxonomy" id="89673"/>
    <lineage>
        <taxon>Eukaryota</taxon>
        <taxon>Metazoa</taxon>
        <taxon>Chordata</taxon>
        <taxon>Craniata</taxon>
        <taxon>Vertebrata</taxon>
        <taxon>Euteleostomi</taxon>
        <taxon>Mammalia</taxon>
        <taxon>Eutheria</taxon>
        <taxon>Laurasiatheria</taxon>
        <taxon>Chiroptera</taxon>
        <taxon>Yangochiroptera</taxon>
        <taxon>Phyllostomidae</taxon>
        <taxon>Phyllostominae</taxon>
        <taxon>Phyllostomus</taxon>
    </lineage>
</organism>
<dbReference type="AlphaFoldDB" id="A0A833YS69"/>
<protein>
    <submittedName>
        <fullName evidence="1">Uncharacterized protein</fullName>
    </submittedName>
</protein>
<evidence type="ECO:0000313" key="1">
    <source>
        <dbReference type="EMBL" id="KAF6078380.1"/>
    </source>
</evidence>
<dbReference type="Proteomes" id="UP000664940">
    <property type="component" value="Unassembled WGS sequence"/>
</dbReference>
<evidence type="ECO:0000313" key="2">
    <source>
        <dbReference type="Proteomes" id="UP000664940"/>
    </source>
</evidence>
<comment type="caution">
    <text evidence="1">The sequence shown here is derived from an EMBL/GenBank/DDBJ whole genome shotgun (WGS) entry which is preliminary data.</text>
</comment>
<gene>
    <name evidence="1" type="ORF">HJG60_009224</name>
</gene>
<name>A0A833YS69_9CHIR</name>
<accession>A0A833YS69</accession>
<dbReference type="EMBL" id="JABVXQ010000014">
    <property type="protein sequence ID" value="KAF6078380.1"/>
    <property type="molecule type" value="Genomic_DNA"/>
</dbReference>
<sequence length="172" mass="19181">MLMIHCFFVQQEGITPGSPGKFVSLLCEQDEYLDGSWDHLLAQKSGCIRCFLRPKDTHLGSLELPSPTPLLPSCVKLPTFAPGGGQIGGMLLTLPLALAKSNKPFSTSKLWYFGDWLCVHIKRVNLNFERWFSDSPLRGKAWSCCSVTSKLPLVPLLHLRTPTPHLQSRDYG</sequence>
<proteinExistence type="predicted"/>